<comment type="similarity">
    <text evidence="2">Belongs to the bacterial ribosomal protein bL32 family.</text>
</comment>
<dbReference type="PANTHER" id="PTHR21026:SF2">
    <property type="entry name" value="LARGE RIBOSOMAL SUBUNIT PROTEIN BL32M"/>
    <property type="match status" value="1"/>
</dbReference>
<dbReference type="STRING" id="59895.A0A103YAJ8"/>
<dbReference type="OMA" id="PEFDENQ"/>
<keyword evidence="5 9" id="KW-0689">Ribosomal protein</keyword>
<dbReference type="InterPro" id="IPR002677">
    <property type="entry name" value="Ribosomal_bL32"/>
</dbReference>
<dbReference type="PANTHER" id="PTHR21026">
    <property type="entry name" value="39S RIBOSOMAL PROTEIN L32, MITOCHONDRIAL"/>
    <property type="match status" value="1"/>
</dbReference>
<name>A0A103YAJ8_CYNCS</name>
<evidence type="ECO:0000256" key="2">
    <source>
        <dbReference type="ARBA" id="ARBA00008560"/>
    </source>
</evidence>
<organism evidence="9 10">
    <name type="scientific">Cynara cardunculus var. scolymus</name>
    <name type="common">Globe artichoke</name>
    <name type="synonym">Cynara scolymus</name>
    <dbReference type="NCBI Taxonomy" id="59895"/>
    <lineage>
        <taxon>Eukaryota</taxon>
        <taxon>Viridiplantae</taxon>
        <taxon>Streptophyta</taxon>
        <taxon>Embryophyta</taxon>
        <taxon>Tracheophyta</taxon>
        <taxon>Spermatophyta</taxon>
        <taxon>Magnoliopsida</taxon>
        <taxon>eudicotyledons</taxon>
        <taxon>Gunneridae</taxon>
        <taxon>Pentapetalae</taxon>
        <taxon>asterids</taxon>
        <taxon>campanulids</taxon>
        <taxon>Asterales</taxon>
        <taxon>Asteraceae</taxon>
        <taxon>Carduoideae</taxon>
        <taxon>Cardueae</taxon>
        <taxon>Carduinae</taxon>
        <taxon>Cynara</taxon>
    </lineage>
</organism>
<evidence type="ECO:0000256" key="6">
    <source>
        <dbReference type="ARBA" id="ARBA00023128"/>
    </source>
</evidence>
<evidence type="ECO:0000256" key="4">
    <source>
        <dbReference type="ARBA" id="ARBA00022946"/>
    </source>
</evidence>
<dbReference type="InterPro" id="IPR011332">
    <property type="entry name" value="Ribosomal_zn-bd"/>
</dbReference>
<evidence type="ECO:0000256" key="7">
    <source>
        <dbReference type="ARBA" id="ARBA00023274"/>
    </source>
</evidence>
<dbReference type="InterPro" id="IPR051991">
    <property type="entry name" value="Mitoribosomal_protein_bL32"/>
</dbReference>
<gene>
    <name evidence="9" type="ORF">Ccrd_016146</name>
</gene>
<keyword evidence="3" id="KW-0150">Chloroplast</keyword>
<dbReference type="NCBIfam" id="TIGR01031">
    <property type="entry name" value="rpmF_bact"/>
    <property type="match status" value="1"/>
</dbReference>
<protein>
    <recommendedName>
        <fullName evidence="8">Large ribosomal subunit protein bL32m</fullName>
    </recommendedName>
</protein>
<dbReference type="OrthoDB" id="2014905at2759"/>
<dbReference type="GO" id="GO:0005762">
    <property type="term" value="C:mitochondrial large ribosomal subunit"/>
    <property type="evidence" value="ECO:0007669"/>
    <property type="project" value="TreeGrafter"/>
</dbReference>
<keyword evidence="6" id="KW-0496">Mitochondrion</keyword>
<keyword evidence="4" id="KW-0809">Transit peptide</keyword>
<dbReference type="AlphaFoldDB" id="A0A103YAJ8"/>
<dbReference type="GO" id="GO:0006412">
    <property type="term" value="P:translation"/>
    <property type="evidence" value="ECO:0007669"/>
    <property type="project" value="InterPro"/>
</dbReference>
<comment type="subcellular location">
    <subcellularLocation>
        <location evidence="1">Mitochondrion</location>
    </subcellularLocation>
</comment>
<comment type="caution">
    <text evidence="9">The sequence shown here is derived from an EMBL/GenBank/DDBJ whole genome shotgun (WGS) entry which is preliminary data.</text>
</comment>
<keyword evidence="7" id="KW-0687">Ribonucleoprotein</keyword>
<sequence length="138" mass="14716">MALLRMAMARTVASKSKDSCIVAFTRWTHAIAQPPPLDSAISQSAVLPPLVLPESEGSIDTIINDIGSGFYGGIGSMELMAVPKKKTSPHKRGIRNGPKALKPIPVIIRCKVCGRVKLPHFFCCSGLRDTDGQNGSTS</sequence>
<evidence type="ECO:0000256" key="1">
    <source>
        <dbReference type="ARBA" id="ARBA00004173"/>
    </source>
</evidence>
<evidence type="ECO:0000256" key="5">
    <source>
        <dbReference type="ARBA" id="ARBA00022980"/>
    </source>
</evidence>
<evidence type="ECO:0000313" key="9">
    <source>
        <dbReference type="EMBL" id="KVI05541.1"/>
    </source>
</evidence>
<keyword evidence="10" id="KW-1185">Reference proteome</keyword>
<dbReference type="EMBL" id="LEKV01001869">
    <property type="protein sequence ID" value="KVI05541.1"/>
    <property type="molecule type" value="Genomic_DNA"/>
</dbReference>
<dbReference type="SUPFAM" id="SSF57829">
    <property type="entry name" value="Zn-binding ribosomal proteins"/>
    <property type="match status" value="1"/>
</dbReference>
<evidence type="ECO:0000256" key="3">
    <source>
        <dbReference type="ARBA" id="ARBA00022528"/>
    </source>
</evidence>
<dbReference type="GO" id="GO:0003735">
    <property type="term" value="F:structural constituent of ribosome"/>
    <property type="evidence" value="ECO:0007669"/>
    <property type="project" value="InterPro"/>
</dbReference>
<keyword evidence="3" id="KW-0934">Plastid</keyword>
<evidence type="ECO:0000256" key="8">
    <source>
        <dbReference type="ARBA" id="ARBA00039935"/>
    </source>
</evidence>
<proteinExistence type="inferred from homology"/>
<dbReference type="Proteomes" id="UP000243975">
    <property type="component" value="Unassembled WGS sequence"/>
</dbReference>
<reference evidence="9 10" key="1">
    <citation type="journal article" date="2016" name="Sci. Rep.">
        <title>The genome sequence of the outbreeding globe artichoke constructed de novo incorporating a phase-aware low-pass sequencing strategy of F1 progeny.</title>
        <authorList>
            <person name="Scaglione D."/>
            <person name="Reyes-Chin-Wo S."/>
            <person name="Acquadro A."/>
            <person name="Froenicke L."/>
            <person name="Portis E."/>
            <person name="Beitel C."/>
            <person name="Tirone M."/>
            <person name="Mauro R."/>
            <person name="Lo Monaco A."/>
            <person name="Mauromicale G."/>
            <person name="Faccioli P."/>
            <person name="Cattivelli L."/>
            <person name="Rieseberg L."/>
            <person name="Michelmore R."/>
            <person name="Lanteri S."/>
        </authorList>
    </citation>
    <scope>NUCLEOTIDE SEQUENCE [LARGE SCALE GENOMIC DNA]</scope>
    <source>
        <strain evidence="9">2C</strain>
    </source>
</reference>
<dbReference type="Gramene" id="KVI05541">
    <property type="protein sequence ID" value="KVI05541"/>
    <property type="gene ID" value="Ccrd_016146"/>
</dbReference>
<dbReference type="HAMAP" id="MF_00340">
    <property type="entry name" value="Ribosomal_bL32"/>
    <property type="match status" value="1"/>
</dbReference>
<evidence type="ECO:0000313" key="10">
    <source>
        <dbReference type="Proteomes" id="UP000243975"/>
    </source>
</evidence>
<accession>A0A103YAJ8</accession>
<dbReference type="Pfam" id="PF01783">
    <property type="entry name" value="Ribosomal_L32p"/>
    <property type="match status" value="1"/>
</dbReference>